<dbReference type="Gene3D" id="3.40.50.720">
    <property type="entry name" value="NAD(P)-binding Rossmann-like Domain"/>
    <property type="match status" value="1"/>
</dbReference>
<sequence length="330" mass="36862">MSYILVTGASGFVGSCLCERLLSLGYKVVGVGRKDAHNNALTLKERGFLSQATLSHQNFKYERLELKNLNENSLKNYEFSLAFHLASMVEYASLEYLEYLEYTITPTLNLIDFALKRQIPKVIFSSTASVFAQPNATSFDTNRIYTLCESSPISPLSNYALAKYTCEKLLELATLRYQHFQAITLRFPAIFGLNHLGGIVYDLASNALKNNDIELFGRGRILRNILYIKDALQALILALKAQNLKPYELFVIGSKDSKTTHTIAQTLIQALHSQSKIILSDKPSPNPFNSALDCTKAQNLLAFSPPNIADGLKQYANELLSIQHTKGEHL</sequence>
<dbReference type="EMBL" id="AP012492">
    <property type="protein sequence ID" value="BAM32052.1"/>
    <property type="molecule type" value="Genomic_DNA"/>
</dbReference>
<dbReference type="InterPro" id="IPR036291">
    <property type="entry name" value="NAD(P)-bd_dom_sf"/>
</dbReference>
<dbReference type="SUPFAM" id="SSF51735">
    <property type="entry name" value="NAD(P)-binding Rossmann-fold domains"/>
    <property type="match status" value="1"/>
</dbReference>
<dbReference type="Proteomes" id="UP000006036">
    <property type="component" value="Chromosome 1"/>
</dbReference>
<dbReference type="CDD" id="cd08946">
    <property type="entry name" value="SDR_e"/>
    <property type="match status" value="1"/>
</dbReference>
<protein>
    <submittedName>
        <fullName evidence="2 3">Dehydratase</fullName>
        <ecNumber evidence="2">4.2.1.-</ecNumber>
    </submittedName>
</protein>
<gene>
    <name evidence="2" type="ORF">HCBAA847_0814</name>
    <name evidence="3" type="ORF">HCCG_01142</name>
</gene>
<evidence type="ECO:0000313" key="4">
    <source>
        <dbReference type="Proteomes" id="UP000005755"/>
    </source>
</evidence>
<keyword evidence="4" id="KW-1185">Reference proteome</keyword>
<dbReference type="EMBL" id="DS990392">
    <property type="protein sequence ID" value="EFR46595.1"/>
    <property type="molecule type" value="Genomic_DNA"/>
</dbReference>
<dbReference type="InterPro" id="IPR001509">
    <property type="entry name" value="Epimerase_deHydtase"/>
</dbReference>
<reference evidence="2" key="3">
    <citation type="submission" date="2012-07" db="EMBL/GenBank/DDBJ databases">
        <authorList>
            <person name="Akiyama T."/>
            <person name="Takeshita N."/>
            <person name="Ohmagari N."/>
            <person name="Kirikae T."/>
        </authorList>
    </citation>
    <scope>NUCLEOTIDE SEQUENCE</scope>
    <source>
        <strain evidence="2">ATCC BAA-847</strain>
    </source>
</reference>
<dbReference type="RefSeq" id="WP_002956456.1">
    <property type="nucleotide sequence ID" value="NC_020555.1"/>
</dbReference>
<evidence type="ECO:0000313" key="5">
    <source>
        <dbReference type="Proteomes" id="UP000006036"/>
    </source>
</evidence>
<evidence type="ECO:0000313" key="2">
    <source>
        <dbReference type="EMBL" id="BAM32052.1"/>
    </source>
</evidence>
<evidence type="ECO:0000313" key="3">
    <source>
        <dbReference type="EMBL" id="EFR46595.1"/>
    </source>
</evidence>
<dbReference type="GO" id="GO:0016829">
    <property type="term" value="F:lyase activity"/>
    <property type="evidence" value="ECO:0007669"/>
    <property type="project" value="UniProtKB-KW"/>
</dbReference>
<keyword evidence="2" id="KW-0456">Lyase</keyword>
<dbReference type="EC" id="4.2.1.-" evidence="2"/>
<dbReference type="Proteomes" id="UP000005755">
    <property type="component" value="Unassembled WGS sequence"/>
</dbReference>
<proteinExistence type="predicted"/>
<organism evidence="2 5">
    <name type="scientific">Helicobacter cinaedi CCUG 18818 = ATCC BAA-847</name>
    <dbReference type="NCBI Taxonomy" id="537971"/>
    <lineage>
        <taxon>Bacteria</taxon>
        <taxon>Pseudomonadati</taxon>
        <taxon>Campylobacterota</taxon>
        <taxon>Epsilonproteobacteria</taxon>
        <taxon>Campylobacterales</taxon>
        <taxon>Helicobacteraceae</taxon>
        <taxon>Helicobacter</taxon>
    </lineage>
</organism>
<reference evidence="2 5" key="2">
    <citation type="journal article" date="2012" name="J. Bacteriol.">
        <title>Complete Genome Sequence of Helicobacter cinaedi Type Strain ATCC BAA-847.</title>
        <authorList>
            <person name="Miyoshi-Akiyama T."/>
            <person name="Takeshita N."/>
            <person name="Ohmagari N."/>
            <person name="Kirikae T."/>
        </authorList>
    </citation>
    <scope>NUCLEOTIDE SEQUENCE [LARGE SCALE GENOMIC DNA]</scope>
    <source>
        <strain evidence="2 5">ATCC BAA-847</strain>
    </source>
</reference>
<dbReference type="Pfam" id="PF01370">
    <property type="entry name" value="Epimerase"/>
    <property type="match status" value="1"/>
</dbReference>
<dbReference type="AlphaFoldDB" id="A0AAI8QGK4"/>
<dbReference type="KEGG" id="hcb:HCBAA847_0814"/>
<evidence type="ECO:0000259" key="1">
    <source>
        <dbReference type="Pfam" id="PF01370"/>
    </source>
</evidence>
<dbReference type="InterPro" id="IPR050177">
    <property type="entry name" value="Lipid_A_modif_metabolic_enz"/>
</dbReference>
<dbReference type="PANTHER" id="PTHR43245">
    <property type="entry name" value="BIFUNCTIONAL POLYMYXIN RESISTANCE PROTEIN ARNA"/>
    <property type="match status" value="1"/>
</dbReference>
<reference evidence="4" key="4">
    <citation type="journal article" date="2014" name="Genome Announc.">
        <title>Draft genome sequences of six enterohepatic helicobacter species isolated from humans and one from rhesus macaques.</title>
        <authorList>
            <person name="Shen Z."/>
            <person name="Sheh A."/>
            <person name="Young S.K."/>
            <person name="Abouelliel A."/>
            <person name="Ward D.V."/>
            <person name="Earl A.M."/>
            <person name="Fox J.G."/>
        </authorList>
    </citation>
    <scope>NUCLEOTIDE SEQUENCE [LARGE SCALE GENOMIC DNA]</scope>
    <source>
        <strain evidence="4">CCUG 18818</strain>
    </source>
</reference>
<accession>A0AAI8QGK4</accession>
<feature type="domain" description="NAD-dependent epimerase/dehydratase" evidence="1">
    <location>
        <begin position="4"/>
        <end position="253"/>
    </location>
</feature>
<name>A0AAI8QGK4_9HELI</name>
<reference evidence="3" key="1">
    <citation type="submission" date="2008-08" db="EMBL/GenBank/DDBJ databases">
        <title>Annotation of Helicobacter cinaedi strain CCUG 18818.</title>
        <authorList>
            <consortium name="The Broad Institute Genome Sequencing Platform"/>
            <person name="Fox J.G."/>
            <person name="Shen Z."/>
            <person name="Charoenlap N."/>
            <person name="Schauer D.B."/>
            <person name="Ward D."/>
            <person name="Mehta T."/>
            <person name="Young S."/>
            <person name="Jaffe D."/>
            <person name="Gnerre S."/>
            <person name="Berlin A."/>
            <person name="Heiman D."/>
            <person name="Hepburn T."/>
            <person name="Shea T."/>
            <person name="Sykes S."/>
            <person name="Alvarado L."/>
            <person name="Kodira C."/>
            <person name="Borodovsky M."/>
            <person name="Lander E."/>
            <person name="Galagan J."/>
            <person name="Nusbaum C."/>
            <person name="Birren B."/>
        </authorList>
    </citation>
    <scope>NUCLEOTIDE SEQUENCE</scope>
    <source>
        <strain evidence="3">CCUG 18818</strain>
    </source>
</reference>